<dbReference type="RefSeq" id="WP_183496207.1">
    <property type="nucleotide sequence ID" value="NZ_JACIFF010000006.1"/>
</dbReference>
<dbReference type="CDD" id="cd08977">
    <property type="entry name" value="SusD"/>
    <property type="match status" value="1"/>
</dbReference>
<dbReference type="AlphaFoldDB" id="A0A840E4G9"/>
<comment type="similarity">
    <text evidence="2">Belongs to the SusD family.</text>
</comment>
<keyword evidence="9" id="KW-1185">Reference proteome</keyword>
<evidence type="ECO:0000259" key="7">
    <source>
        <dbReference type="Pfam" id="PF07980"/>
    </source>
</evidence>
<dbReference type="InterPro" id="IPR012944">
    <property type="entry name" value="SusD_RagB_dom"/>
</dbReference>
<proteinExistence type="inferred from homology"/>
<reference evidence="8 9" key="1">
    <citation type="submission" date="2020-08" db="EMBL/GenBank/DDBJ databases">
        <title>Genomic Encyclopedia of Type Strains, Phase IV (KMG-IV): sequencing the most valuable type-strain genomes for metagenomic binning, comparative biology and taxonomic classification.</title>
        <authorList>
            <person name="Goeker M."/>
        </authorList>
    </citation>
    <scope>NUCLEOTIDE SEQUENCE [LARGE SCALE GENOMIC DNA]</scope>
    <source>
        <strain evidence="8 9">DSM 105137</strain>
    </source>
</reference>
<gene>
    <name evidence="8" type="ORF">GGR28_002597</name>
</gene>
<dbReference type="InterPro" id="IPR011990">
    <property type="entry name" value="TPR-like_helical_dom_sf"/>
</dbReference>
<evidence type="ECO:0000256" key="5">
    <source>
        <dbReference type="ARBA" id="ARBA00023237"/>
    </source>
</evidence>
<evidence type="ECO:0000256" key="2">
    <source>
        <dbReference type="ARBA" id="ARBA00006275"/>
    </source>
</evidence>
<evidence type="ECO:0000256" key="4">
    <source>
        <dbReference type="ARBA" id="ARBA00023136"/>
    </source>
</evidence>
<keyword evidence="4" id="KW-0472">Membrane</keyword>
<dbReference type="GO" id="GO:0009279">
    <property type="term" value="C:cell outer membrane"/>
    <property type="evidence" value="ECO:0007669"/>
    <property type="project" value="UniProtKB-SubCell"/>
</dbReference>
<comment type="subcellular location">
    <subcellularLocation>
        <location evidence="1">Cell outer membrane</location>
    </subcellularLocation>
</comment>
<feature type="signal peptide" evidence="6">
    <location>
        <begin position="1"/>
        <end position="19"/>
    </location>
</feature>
<dbReference type="SUPFAM" id="SSF48452">
    <property type="entry name" value="TPR-like"/>
    <property type="match status" value="1"/>
</dbReference>
<keyword evidence="5" id="KW-0998">Cell outer membrane</keyword>
<keyword evidence="3 6" id="KW-0732">Signal</keyword>
<dbReference type="Proteomes" id="UP000576209">
    <property type="component" value="Unassembled WGS sequence"/>
</dbReference>
<evidence type="ECO:0000313" key="9">
    <source>
        <dbReference type="Proteomes" id="UP000576209"/>
    </source>
</evidence>
<comment type="caution">
    <text evidence="8">The sequence shown here is derived from an EMBL/GenBank/DDBJ whole genome shotgun (WGS) entry which is preliminary data.</text>
</comment>
<organism evidence="8 9">
    <name type="scientific">Neolewinella aquimaris</name>
    <dbReference type="NCBI Taxonomy" id="1835722"/>
    <lineage>
        <taxon>Bacteria</taxon>
        <taxon>Pseudomonadati</taxon>
        <taxon>Bacteroidota</taxon>
        <taxon>Saprospiria</taxon>
        <taxon>Saprospirales</taxon>
        <taxon>Lewinellaceae</taxon>
        <taxon>Neolewinella</taxon>
    </lineage>
</organism>
<dbReference type="Pfam" id="PF07980">
    <property type="entry name" value="SusD_RagB"/>
    <property type="match status" value="1"/>
</dbReference>
<sequence length="435" mass="47881">MKKYNILSLLGLLALFVFSCEIEEQFDPNGPSINSVLTNASKAELDLLVTGIEAGMRNGMAGYVTASGTIARELYIFDADPRNTEDLLGKGDLQLDNNTFYITGPFNSRYQVVKNVNILLEALDNTDSVSEAEKQGYRAFGNTIKAYMLSQVLDMLGTNGIRLDVSDPENLGPFLSQDASYDAILDLLDGANSALSGAEFPFFLSEGFRGFNTPQTFSQFNRAIAARVATHAARYDRALSYVNASFLNLDGDLSEGVEHIFGTVAGDLLNPLYKQEGQSGDQLVVHPRIIANATPGDERLDKFRLRVQDTGQDGLNGAYETALYATATSPIDIIRNEELVLIYAEANINLGNLEEGERALNIIRNAADIGDYSGPVTQEALIDEMLYQRCYSLWGEGHRMWDLRRYGRLNANFLPIDRAGDDVFTQFPIPLSEGV</sequence>
<evidence type="ECO:0000256" key="1">
    <source>
        <dbReference type="ARBA" id="ARBA00004442"/>
    </source>
</evidence>
<accession>A0A840E4G9</accession>
<evidence type="ECO:0000256" key="6">
    <source>
        <dbReference type="SAM" id="SignalP"/>
    </source>
</evidence>
<protein>
    <recommendedName>
        <fullName evidence="7">RagB/SusD domain-containing protein</fullName>
    </recommendedName>
</protein>
<dbReference type="PROSITE" id="PS51257">
    <property type="entry name" value="PROKAR_LIPOPROTEIN"/>
    <property type="match status" value="1"/>
</dbReference>
<dbReference type="EMBL" id="JACIFF010000006">
    <property type="protein sequence ID" value="MBB4079970.1"/>
    <property type="molecule type" value="Genomic_DNA"/>
</dbReference>
<feature type="chain" id="PRO_5032635798" description="RagB/SusD domain-containing protein" evidence="6">
    <location>
        <begin position="20"/>
        <end position="435"/>
    </location>
</feature>
<evidence type="ECO:0000256" key="3">
    <source>
        <dbReference type="ARBA" id="ARBA00022729"/>
    </source>
</evidence>
<feature type="domain" description="RagB/SusD" evidence="7">
    <location>
        <begin position="326"/>
        <end position="413"/>
    </location>
</feature>
<name>A0A840E4G9_9BACT</name>
<evidence type="ECO:0000313" key="8">
    <source>
        <dbReference type="EMBL" id="MBB4079970.1"/>
    </source>
</evidence>
<dbReference type="Gene3D" id="1.25.40.390">
    <property type="match status" value="1"/>
</dbReference>